<dbReference type="eggNOG" id="ENOG502QVI9">
    <property type="taxonomic scope" value="Eukaryota"/>
</dbReference>
<organism evidence="2 3">
    <name type="scientific">Cucumis sativus</name>
    <name type="common">Cucumber</name>
    <dbReference type="NCBI Taxonomy" id="3659"/>
    <lineage>
        <taxon>Eukaryota</taxon>
        <taxon>Viridiplantae</taxon>
        <taxon>Streptophyta</taxon>
        <taxon>Embryophyta</taxon>
        <taxon>Tracheophyta</taxon>
        <taxon>Spermatophyta</taxon>
        <taxon>Magnoliopsida</taxon>
        <taxon>eudicotyledons</taxon>
        <taxon>Gunneridae</taxon>
        <taxon>Pentapetalae</taxon>
        <taxon>rosids</taxon>
        <taxon>fabids</taxon>
        <taxon>Cucurbitales</taxon>
        <taxon>Cucurbitaceae</taxon>
        <taxon>Benincaseae</taxon>
        <taxon>Cucumis</taxon>
    </lineage>
</organism>
<dbReference type="EMBL" id="CM002925">
    <property type="protein sequence ID" value="KGN55035.1"/>
    <property type="molecule type" value="Genomic_DNA"/>
</dbReference>
<sequence length="115" mass="13077">MKEKDSLMELVDPKLGLNFNEEEAMKMMNIAFLFPNVSPSAIPTMSFVVGMLEGKVVVKELVSDSDDMRKEMRAMWTLIQQNETVIEDENENETESLSFVNMRSTSSSTSMKNKN</sequence>
<feature type="region of interest" description="Disordered" evidence="1">
    <location>
        <begin position="87"/>
        <end position="115"/>
    </location>
</feature>
<reference evidence="2 3" key="1">
    <citation type="journal article" date="2009" name="Nat. Genet.">
        <title>The genome of the cucumber, Cucumis sativus L.</title>
        <authorList>
            <person name="Huang S."/>
            <person name="Li R."/>
            <person name="Zhang Z."/>
            <person name="Li L."/>
            <person name="Gu X."/>
            <person name="Fan W."/>
            <person name="Lucas W.J."/>
            <person name="Wang X."/>
            <person name="Xie B."/>
            <person name="Ni P."/>
            <person name="Ren Y."/>
            <person name="Zhu H."/>
            <person name="Li J."/>
            <person name="Lin K."/>
            <person name="Jin W."/>
            <person name="Fei Z."/>
            <person name="Li G."/>
            <person name="Staub J."/>
            <person name="Kilian A."/>
            <person name="van der Vossen E.A."/>
            <person name="Wu Y."/>
            <person name="Guo J."/>
            <person name="He J."/>
            <person name="Jia Z."/>
            <person name="Ren Y."/>
            <person name="Tian G."/>
            <person name="Lu Y."/>
            <person name="Ruan J."/>
            <person name="Qian W."/>
            <person name="Wang M."/>
            <person name="Huang Q."/>
            <person name="Li B."/>
            <person name="Xuan Z."/>
            <person name="Cao J."/>
            <person name="Asan"/>
            <person name="Wu Z."/>
            <person name="Zhang J."/>
            <person name="Cai Q."/>
            <person name="Bai Y."/>
            <person name="Zhao B."/>
            <person name="Han Y."/>
            <person name="Li Y."/>
            <person name="Li X."/>
            <person name="Wang S."/>
            <person name="Shi Q."/>
            <person name="Liu S."/>
            <person name="Cho W.K."/>
            <person name="Kim J.Y."/>
            <person name="Xu Y."/>
            <person name="Heller-Uszynska K."/>
            <person name="Miao H."/>
            <person name="Cheng Z."/>
            <person name="Zhang S."/>
            <person name="Wu J."/>
            <person name="Yang Y."/>
            <person name="Kang H."/>
            <person name="Li M."/>
            <person name="Liang H."/>
            <person name="Ren X."/>
            <person name="Shi Z."/>
            <person name="Wen M."/>
            <person name="Jian M."/>
            <person name="Yang H."/>
            <person name="Zhang G."/>
            <person name="Yang Z."/>
            <person name="Chen R."/>
            <person name="Liu S."/>
            <person name="Li J."/>
            <person name="Ma L."/>
            <person name="Liu H."/>
            <person name="Zhou Y."/>
            <person name="Zhao J."/>
            <person name="Fang X."/>
            <person name="Li G."/>
            <person name="Fang L."/>
            <person name="Li Y."/>
            <person name="Liu D."/>
            <person name="Zheng H."/>
            <person name="Zhang Y."/>
            <person name="Qin N."/>
            <person name="Li Z."/>
            <person name="Yang G."/>
            <person name="Yang S."/>
            <person name="Bolund L."/>
            <person name="Kristiansen K."/>
            <person name="Zheng H."/>
            <person name="Li S."/>
            <person name="Zhang X."/>
            <person name="Yang H."/>
            <person name="Wang J."/>
            <person name="Sun R."/>
            <person name="Zhang B."/>
            <person name="Jiang S."/>
            <person name="Wang J."/>
            <person name="Du Y."/>
            <person name="Li S."/>
        </authorList>
    </citation>
    <scope>NUCLEOTIDE SEQUENCE [LARGE SCALE GENOMIC DNA]</scope>
    <source>
        <strain evidence="3">cv. 9930</strain>
    </source>
</reference>
<protein>
    <submittedName>
        <fullName evidence="2">Uncharacterized protein</fullName>
    </submittedName>
</protein>
<gene>
    <name evidence="2" type="ORF">Csa_4G624410</name>
</gene>
<reference evidence="2 3" key="2">
    <citation type="journal article" date="2009" name="PLoS ONE">
        <title>An integrated genetic and cytogenetic map of the cucumber genome.</title>
        <authorList>
            <person name="Ren Y."/>
            <person name="Zhang Z."/>
            <person name="Liu J."/>
            <person name="Staub J.E."/>
            <person name="Han Y."/>
            <person name="Cheng Z."/>
            <person name="Li X."/>
            <person name="Lu J."/>
            <person name="Miao H."/>
            <person name="Kang H."/>
            <person name="Xie B."/>
            <person name="Gu X."/>
            <person name="Wang X."/>
            <person name="Du Y."/>
            <person name="Jin W."/>
            <person name="Huang S."/>
        </authorList>
    </citation>
    <scope>NUCLEOTIDE SEQUENCE [LARGE SCALE GENOMIC DNA]</scope>
    <source>
        <strain evidence="3">cv. 9930</strain>
    </source>
</reference>
<dbReference type="Gramene" id="KGN55035">
    <property type="protein sequence ID" value="KGN55035"/>
    <property type="gene ID" value="Csa_4G624410"/>
</dbReference>
<dbReference type="Proteomes" id="UP000029981">
    <property type="component" value="Chromosome 4"/>
</dbReference>
<proteinExistence type="predicted"/>
<dbReference type="AlphaFoldDB" id="A0A0A0KZG5"/>
<dbReference type="OMA" id="VMINMAF"/>
<keyword evidence="3" id="KW-1185">Reference proteome</keyword>
<reference evidence="2 3" key="4">
    <citation type="journal article" date="2011" name="BMC Genomics">
        <title>RNA-Seq improves annotation of protein-coding genes in the cucumber genome.</title>
        <authorList>
            <person name="Li Z."/>
            <person name="Zhang Z."/>
            <person name="Yan P."/>
            <person name="Huang S."/>
            <person name="Fei Z."/>
            <person name="Lin K."/>
        </authorList>
    </citation>
    <scope>NUCLEOTIDE SEQUENCE [LARGE SCALE GENOMIC DNA]</scope>
    <source>
        <strain evidence="3">cv. 9930</strain>
    </source>
</reference>
<evidence type="ECO:0000256" key="1">
    <source>
        <dbReference type="SAM" id="MobiDB-lite"/>
    </source>
</evidence>
<accession>A0A0A0KZG5</accession>
<feature type="compositionally biased region" description="Low complexity" evidence="1">
    <location>
        <begin position="104"/>
        <end position="115"/>
    </location>
</feature>
<evidence type="ECO:0000313" key="2">
    <source>
        <dbReference type="EMBL" id="KGN55035.1"/>
    </source>
</evidence>
<dbReference type="STRING" id="3659.A0A0A0KZG5"/>
<name>A0A0A0KZG5_CUCSA</name>
<evidence type="ECO:0000313" key="3">
    <source>
        <dbReference type="Proteomes" id="UP000029981"/>
    </source>
</evidence>
<reference evidence="2 3" key="3">
    <citation type="journal article" date="2010" name="BMC Genomics">
        <title>Transcriptome sequencing and comparative analysis of cucumber flowers with different sex types.</title>
        <authorList>
            <person name="Guo S."/>
            <person name="Zheng Y."/>
            <person name="Joung J.G."/>
            <person name="Liu S."/>
            <person name="Zhang Z."/>
            <person name="Crasta O.R."/>
            <person name="Sobral B.W."/>
            <person name="Xu Y."/>
            <person name="Huang S."/>
            <person name="Fei Z."/>
        </authorList>
    </citation>
    <scope>NUCLEOTIDE SEQUENCE [LARGE SCALE GENOMIC DNA]</scope>
    <source>
        <strain evidence="3">cv. 9930</strain>
    </source>
</reference>